<proteinExistence type="predicted"/>
<dbReference type="Proteomes" id="UP000828390">
    <property type="component" value="Unassembled WGS sequence"/>
</dbReference>
<gene>
    <name evidence="1" type="ORF">DPMN_150329</name>
</gene>
<evidence type="ECO:0000313" key="2">
    <source>
        <dbReference type="Proteomes" id="UP000828390"/>
    </source>
</evidence>
<reference evidence="1" key="1">
    <citation type="journal article" date="2019" name="bioRxiv">
        <title>The Genome of the Zebra Mussel, Dreissena polymorpha: A Resource for Invasive Species Research.</title>
        <authorList>
            <person name="McCartney M.A."/>
            <person name="Auch B."/>
            <person name="Kono T."/>
            <person name="Mallez S."/>
            <person name="Zhang Y."/>
            <person name="Obille A."/>
            <person name="Becker A."/>
            <person name="Abrahante J.E."/>
            <person name="Garbe J."/>
            <person name="Badalamenti J.P."/>
            <person name="Herman A."/>
            <person name="Mangelson H."/>
            <person name="Liachko I."/>
            <person name="Sullivan S."/>
            <person name="Sone E.D."/>
            <person name="Koren S."/>
            <person name="Silverstein K.A.T."/>
            <person name="Beckman K.B."/>
            <person name="Gohl D.M."/>
        </authorList>
    </citation>
    <scope>NUCLEOTIDE SEQUENCE</scope>
    <source>
        <strain evidence="1">Duluth1</strain>
        <tissue evidence="1">Whole animal</tissue>
    </source>
</reference>
<dbReference type="EMBL" id="JAIWYP010000007">
    <property type="protein sequence ID" value="KAH3796758.1"/>
    <property type="molecule type" value="Genomic_DNA"/>
</dbReference>
<organism evidence="1 2">
    <name type="scientific">Dreissena polymorpha</name>
    <name type="common">Zebra mussel</name>
    <name type="synonym">Mytilus polymorpha</name>
    <dbReference type="NCBI Taxonomy" id="45954"/>
    <lineage>
        <taxon>Eukaryota</taxon>
        <taxon>Metazoa</taxon>
        <taxon>Spiralia</taxon>
        <taxon>Lophotrochozoa</taxon>
        <taxon>Mollusca</taxon>
        <taxon>Bivalvia</taxon>
        <taxon>Autobranchia</taxon>
        <taxon>Heteroconchia</taxon>
        <taxon>Euheterodonta</taxon>
        <taxon>Imparidentia</taxon>
        <taxon>Neoheterodontei</taxon>
        <taxon>Myida</taxon>
        <taxon>Dreissenoidea</taxon>
        <taxon>Dreissenidae</taxon>
        <taxon>Dreissena</taxon>
    </lineage>
</organism>
<protein>
    <submittedName>
        <fullName evidence="1">Uncharacterized protein</fullName>
    </submittedName>
</protein>
<keyword evidence="2" id="KW-1185">Reference proteome</keyword>
<dbReference type="AlphaFoldDB" id="A0A9D4J5W3"/>
<sequence length="138" mass="16099">MHGKTIRRLRYSDITEYRTFPDNFILTPNKTDFEQLRFHKPPVEYSRTYPILKVAKQTTTGKSRWRLDSIPNLDRLPQQTLLPPLRKLPSREDTFDTDFMMPSRVREVLESEGLEHRVINGVIGTCGAEVPRGAEENQ</sequence>
<reference evidence="1" key="2">
    <citation type="submission" date="2020-11" db="EMBL/GenBank/DDBJ databases">
        <authorList>
            <person name="McCartney M.A."/>
            <person name="Auch B."/>
            <person name="Kono T."/>
            <person name="Mallez S."/>
            <person name="Becker A."/>
            <person name="Gohl D.M."/>
            <person name="Silverstein K.A.T."/>
            <person name="Koren S."/>
            <person name="Bechman K.B."/>
            <person name="Herman A."/>
            <person name="Abrahante J.E."/>
            <person name="Garbe J."/>
        </authorList>
    </citation>
    <scope>NUCLEOTIDE SEQUENCE</scope>
    <source>
        <strain evidence="1">Duluth1</strain>
        <tissue evidence="1">Whole animal</tissue>
    </source>
</reference>
<evidence type="ECO:0000313" key="1">
    <source>
        <dbReference type="EMBL" id="KAH3796758.1"/>
    </source>
</evidence>
<name>A0A9D4J5W3_DREPO</name>
<comment type="caution">
    <text evidence="1">The sequence shown here is derived from an EMBL/GenBank/DDBJ whole genome shotgun (WGS) entry which is preliminary data.</text>
</comment>
<accession>A0A9D4J5W3</accession>